<evidence type="ECO:0000256" key="6">
    <source>
        <dbReference type="ARBA" id="ARBA00023136"/>
    </source>
</evidence>
<dbReference type="Pfam" id="PF21088">
    <property type="entry name" value="MS_channel_1st"/>
    <property type="match status" value="1"/>
</dbReference>
<evidence type="ECO:0000313" key="11">
    <source>
        <dbReference type="EMBL" id="KRM92405.1"/>
    </source>
</evidence>
<dbReference type="InterPro" id="IPR045276">
    <property type="entry name" value="YbiO_bact"/>
</dbReference>
<feature type="region of interest" description="Disordered" evidence="7">
    <location>
        <begin position="304"/>
        <end position="323"/>
    </location>
</feature>
<dbReference type="Gene3D" id="3.30.70.100">
    <property type="match status" value="1"/>
</dbReference>
<evidence type="ECO:0000256" key="5">
    <source>
        <dbReference type="ARBA" id="ARBA00022989"/>
    </source>
</evidence>
<dbReference type="InterPro" id="IPR011014">
    <property type="entry name" value="MscS_channel_TM-2"/>
</dbReference>
<dbReference type="STRING" id="1423745.GCA_001311215_00655"/>
<keyword evidence="4 8" id="KW-0812">Transmembrane</keyword>
<dbReference type="PANTHER" id="PTHR30460">
    <property type="entry name" value="MODERATE CONDUCTANCE MECHANOSENSITIVE CHANNEL YBIO"/>
    <property type="match status" value="1"/>
</dbReference>
<dbReference type="AlphaFoldDB" id="A0A0R2CM47"/>
<dbReference type="PATRIC" id="fig|1423745.4.peg.21"/>
<dbReference type="InterPro" id="IPR006685">
    <property type="entry name" value="MscS_channel_2nd"/>
</dbReference>
<comment type="subcellular location">
    <subcellularLocation>
        <location evidence="1">Cell membrane</location>
        <topology evidence="1">Multi-pass membrane protein</topology>
    </subcellularLocation>
</comment>
<feature type="domain" description="Mechanosensitive ion channel MscS" evidence="9">
    <location>
        <begin position="140"/>
        <end position="203"/>
    </location>
</feature>
<proteinExistence type="inferred from homology"/>
<dbReference type="Proteomes" id="UP000051586">
    <property type="component" value="Unassembled WGS sequence"/>
</dbReference>
<dbReference type="GO" id="GO:0008381">
    <property type="term" value="F:mechanosensitive monoatomic ion channel activity"/>
    <property type="evidence" value="ECO:0007669"/>
    <property type="project" value="InterPro"/>
</dbReference>
<evidence type="ECO:0000259" key="9">
    <source>
        <dbReference type="Pfam" id="PF00924"/>
    </source>
</evidence>
<reference evidence="11 12" key="1">
    <citation type="journal article" date="2015" name="Genome Announc.">
        <title>Expanding the biotechnology potential of lactobacilli through comparative genomics of 213 strains and associated genera.</title>
        <authorList>
            <person name="Sun Z."/>
            <person name="Harris H.M."/>
            <person name="McCann A."/>
            <person name="Guo C."/>
            <person name="Argimon S."/>
            <person name="Zhang W."/>
            <person name="Yang X."/>
            <person name="Jeffery I.B."/>
            <person name="Cooney J.C."/>
            <person name="Kagawa T.F."/>
            <person name="Liu W."/>
            <person name="Song Y."/>
            <person name="Salvetti E."/>
            <person name="Wrobel A."/>
            <person name="Rasinkangas P."/>
            <person name="Parkhill J."/>
            <person name="Rea M.C."/>
            <person name="O'Sullivan O."/>
            <person name="Ritari J."/>
            <person name="Douillard F.P."/>
            <person name="Paul Ross R."/>
            <person name="Yang R."/>
            <person name="Briner A.E."/>
            <person name="Felis G.E."/>
            <person name="de Vos W.M."/>
            <person name="Barrangou R."/>
            <person name="Klaenhammer T.R."/>
            <person name="Caufield P.W."/>
            <person name="Cui Y."/>
            <person name="Zhang H."/>
            <person name="O'Toole P.W."/>
        </authorList>
    </citation>
    <scope>NUCLEOTIDE SEQUENCE [LARGE SCALE GENOMIC DNA]</scope>
    <source>
        <strain evidence="11 12">DSM 22689</strain>
    </source>
</reference>
<comment type="caution">
    <text evidence="11">The sequence shown here is derived from an EMBL/GenBank/DDBJ whole genome shotgun (WGS) entry which is preliminary data.</text>
</comment>
<organism evidence="11 12">
    <name type="scientific">Fructilactobacillus florum DSM 22689 = JCM 16035</name>
    <dbReference type="NCBI Taxonomy" id="1423745"/>
    <lineage>
        <taxon>Bacteria</taxon>
        <taxon>Bacillati</taxon>
        <taxon>Bacillota</taxon>
        <taxon>Bacilli</taxon>
        <taxon>Lactobacillales</taxon>
        <taxon>Lactobacillaceae</taxon>
        <taxon>Fructilactobacillus</taxon>
    </lineage>
</organism>
<dbReference type="SUPFAM" id="SSF50182">
    <property type="entry name" value="Sm-like ribonucleoproteins"/>
    <property type="match status" value="1"/>
</dbReference>
<name>A0A0R2CM47_9LACO</name>
<dbReference type="RefSeq" id="WP_056961264.1">
    <property type="nucleotide sequence ID" value="NZ_AYZI01000001.1"/>
</dbReference>
<dbReference type="Gene3D" id="2.30.30.60">
    <property type="match status" value="1"/>
</dbReference>
<evidence type="ECO:0000256" key="7">
    <source>
        <dbReference type="SAM" id="MobiDB-lite"/>
    </source>
</evidence>
<keyword evidence="5 8" id="KW-1133">Transmembrane helix</keyword>
<sequence length="323" mass="34935">MNSIIETINTAAAVTQQQLTNFLAKFDWDQLIGVLLSKIISIVLISILFLIIAQGGRHLIARVFQKNQQKLVAKNPQTTIVKSKRRNQTFYSLVENAYYYLVVFFWLYSILSIIGIPVGTLIAGAGIFSLAVGLGAQGFVSDIVSGFFIISEQQLAVGEHVIINNIDGTVSAVGLRTTQIKTDNGTLNFIPNRNITTIANLSRSSIQTSINVRITPETNLKAVEKIIQQTNEKLKGQQAAVLEQPVILGPVYLNDGSLAIQTNVTTKSGTESLVQATYLAAYLEALTQAGIELPLSPQSVPVPASPANVANQPQAPTTNPLKH</sequence>
<evidence type="ECO:0000256" key="2">
    <source>
        <dbReference type="ARBA" id="ARBA00008017"/>
    </source>
</evidence>
<evidence type="ECO:0000256" key="1">
    <source>
        <dbReference type="ARBA" id="ARBA00004651"/>
    </source>
</evidence>
<comment type="similarity">
    <text evidence="2">Belongs to the MscS (TC 1.A.23) family.</text>
</comment>
<feature type="transmembrane region" description="Helical" evidence="8">
    <location>
        <begin position="97"/>
        <end position="116"/>
    </location>
</feature>
<dbReference type="InterPro" id="IPR023408">
    <property type="entry name" value="MscS_beta-dom_sf"/>
</dbReference>
<dbReference type="GO" id="GO:0005886">
    <property type="term" value="C:plasma membrane"/>
    <property type="evidence" value="ECO:0007669"/>
    <property type="project" value="UniProtKB-SubCell"/>
</dbReference>
<feature type="compositionally biased region" description="Low complexity" evidence="7">
    <location>
        <begin position="304"/>
        <end position="316"/>
    </location>
</feature>
<evidence type="ECO:0008006" key="13">
    <source>
        <dbReference type="Google" id="ProtNLM"/>
    </source>
</evidence>
<keyword evidence="3" id="KW-1003">Cell membrane</keyword>
<feature type="domain" description="Mechanosensitive ion channel transmembrane helices 2/3" evidence="10">
    <location>
        <begin position="99"/>
        <end position="137"/>
    </location>
</feature>
<feature type="transmembrane region" description="Helical" evidence="8">
    <location>
        <begin position="31"/>
        <end position="52"/>
    </location>
</feature>
<dbReference type="PANTHER" id="PTHR30460:SF0">
    <property type="entry name" value="MODERATE CONDUCTANCE MECHANOSENSITIVE CHANNEL YBIO"/>
    <property type="match status" value="1"/>
</dbReference>
<protein>
    <recommendedName>
        <fullName evidence="13">Small-conductance mechanosensitive channel</fullName>
    </recommendedName>
</protein>
<evidence type="ECO:0000256" key="4">
    <source>
        <dbReference type="ARBA" id="ARBA00022692"/>
    </source>
</evidence>
<dbReference type="InterPro" id="IPR010920">
    <property type="entry name" value="LSM_dom_sf"/>
</dbReference>
<keyword evidence="6 8" id="KW-0472">Membrane</keyword>
<dbReference type="SUPFAM" id="SSF82861">
    <property type="entry name" value="Mechanosensitive channel protein MscS (YggB), transmembrane region"/>
    <property type="match status" value="1"/>
</dbReference>
<gene>
    <name evidence="11" type="ORF">FC87_GL000017</name>
</gene>
<evidence type="ECO:0000256" key="8">
    <source>
        <dbReference type="SAM" id="Phobius"/>
    </source>
</evidence>
<dbReference type="Pfam" id="PF00924">
    <property type="entry name" value="MS_channel_2nd"/>
    <property type="match status" value="1"/>
</dbReference>
<evidence type="ECO:0000313" key="12">
    <source>
        <dbReference type="Proteomes" id="UP000051586"/>
    </source>
</evidence>
<accession>A0A0R2CM47</accession>
<evidence type="ECO:0000259" key="10">
    <source>
        <dbReference type="Pfam" id="PF21088"/>
    </source>
</evidence>
<dbReference type="EMBL" id="AYZI01000001">
    <property type="protein sequence ID" value="KRM92405.1"/>
    <property type="molecule type" value="Genomic_DNA"/>
</dbReference>
<dbReference type="InterPro" id="IPR049142">
    <property type="entry name" value="MS_channel_1st"/>
</dbReference>
<dbReference type="Gene3D" id="1.10.287.1260">
    <property type="match status" value="1"/>
</dbReference>
<evidence type="ECO:0000256" key="3">
    <source>
        <dbReference type="ARBA" id="ARBA00022475"/>
    </source>
</evidence>
<dbReference type="SUPFAM" id="SSF82689">
    <property type="entry name" value="Mechanosensitive channel protein MscS (YggB), C-terminal domain"/>
    <property type="match status" value="1"/>
</dbReference>
<dbReference type="InterPro" id="IPR011066">
    <property type="entry name" value="MscS_channel_C_sf"/>
</dbReference>